<reference evidence="1" key="3">
    <citation type="journal article" date="2017" name="Nature">
        <title>Genome sequence of the progenitor of the wheat D genome Aegilops tauschii.</title>
        <authorList>
            <person name="Luo M.C."/>
            <person name="Gu Y.Q."/>
            <person name="Puiu D."/>
            <person name="Wang H."/>
            <person name="Twardziok S.O."/>
            <person name="Deal K.R."/>
            <person name="Huo N."/>
            <person name="Zhu T."/>
            <person name="Wang L."/>
            <person name="Wang Y."/>
            <person name="McGuire P.E."/>
            <person name="Liu S."/>
            <person name="Long H."/>
            <person name="Ramasamy R.K."/>
            <person name="Rodriguez J.C."/>
            <person name="Van S.L."/>
            <person name="Yuan L."/>
            <person name="Wang Z."/>
            <person name="Xia Z."/>
            <person name="Xiao L."/>
            <person name="Anderson O.D."/>
            <person name="Ouyang S."/>
            <person name="Liang Y."/>
            <person name="Zimin A.V."/>
            <person name="Pertea G."/>
            <person name="Qi P."/>
            <person name="Bennetzen J.L."/>
            <person name="Dai X."/>
            <person name="Dawson M.W."/>
            <person name="Muller H.G."/>
            <person name="Kugler K."/>
            <person name="Rivarola-Duarte L."/>
            <person name="Spannagl M."/>
            <person name="Mayer K.F.X."/>
            <person name="Lu F.H."/>
            <person name="Bevan M.W."/>
            <person name="Leroy P."/>
            <person name="Li P."/>
            <person name="You F.M."/>
            <person name="Sun Q."/>
            <person name="Liu Z."/>
            <person name="Lyons E."/>
            <person name="Wicker T."/>
            <person name="Salzberg S.L."/>
            <person name="Devos K.M."/>
            <person name="Dvorak J."/>
        </authorList>
    </citation>
    <scope>NUCLEOTIDE SEQUENCE [LARGE SCALE GENOMIC DNA]</scope>
    <source>
        <strain evidence="1">cv. AL8/78</strain>
    </source>
</reference>
<dbReference type="Gramene" id="AET5Gv21212600.38">
    <property type="protein sequence ID" value="AET5Gv21212600.38"/>
    <property type="gene ID" value="AET5Gv21212600"/>
</dbReference>
<reference evidence="1" key="4">
    <citation type="submission" date="2019-03" db="UniProtKB">
        <authorList>
            <consortium name="EnsemblPlants"/>
        </authorList>
    </citation>
    <scope>IDENTIFICATION</scope>
</reference>
<protein>
    <submittedName>
        <fullName evidence="1">Uncharacterized protein</fullName>
    </submittedName>
</protein>
<evidence type="ECO:0000313" key="2">
    <source>
        <dbReference type="Proteomes" id="UP000015105"/>
    </source>
</evidence>
<reference evidence="2" key="1">
    <citation type="journal article" date="2014" name="Science">
        <title>Ancient hybridizations among the ancestral genomes of bread wheat.</title>
        <authorList>
            <consortium name="International Wheat Genome Sequencing Consortium,"/>
            <person name="Marcussen T."/>
            <person name="Sandve S.R."/>
            <person name="Heier L."/>
            <person name="Spannagl M."/>
            <person name="Pfeifer M."/>
            <person name="Jakobsen K.S."/>
            <person name="Wulff B.B."/>
            <person name="Steuernagel B."/>
            <person name="Mayer K.F."/>
            <person name="Olsen O.A."/>
        </authorList>
    </citation>
    <scope>NUCLEOTIDE SEQUENCE [LARGE SCALE GENOMIC DNA]</scope>
    <source>
        <strain evidence="2">cv. AL8/78</strain>
    </source>
</reference>
<dbReference type="AlphaFoldDB" id="A0A453MJI5"/>
<reference evidence="1" key="5">
    <citation type="journal article" date="2021" name="G3 (Bethesda)">
        <title>Aegilops tauschii genome assembly Aet v5.0 features greater sequence contiguity and improved annotation.</title>
        <authorList>
            <person name="Wang L."/>
            <person name="Zhu T."/>
            <person name="Rodriguez J.C."/>
            <person name="Deal K.R."/>
            <person name="Dubcovsky J."/>
            <person name="McGuire P.E."/>
            <person name="Lux T."/>
            <person name="Spannagl M."/>
            <person name="Mayer K.F.X."/>
            <person name="Baldrich P."/>
            <person name="Meyers B.C."/>
            <person name="Huo N."/>
            <person name="Gu Y.Q."/>
            <person name="Zhou H."/>
            <person name="Devos K.M."/>
            <person name="Bennetzen J.L."/>
            <person name="Unver T."/>
            <person name="Budak H."/>
            <person name="Gulick P.J."/>
            <person name="Galiba G."/>
            <person name="Kalapos B."/>
            <person name="Nelson D.R."/>
            <person name="Li P."/>
            <person name="You F.M."/>
            <person name="Luo M.C."/>
            <person name="Dvorak J."/>
        </authorList>
    </citation>
    <scope>NUCLEOTIDE SEQUENCE [LARGE SCALE GENOMIC DNA]</scope>
    <source>
        <strain evidence="1">cv. AL8/78</strain>
    </source>
</reference>
<dbReference type="Proteomes" id="UP000015105">
    <property type="component" value="Chromosome 5D"/>
</dbReference>
<proteinExistence type="predicted"/>
<dbReference type="EnsemblPlants" id="AET5Gv21212600.38">
    <property type="protein sequence ID" value="AET5Gv21212600.38"/>
    <property type="gene ID" value="AET5Gv21212600"/>
</dbReference>
<reference evidence="2" key="2">
    <citation type="journal article" date="2017" name="Nat. Plants">
        <title>The Aegilops tauschii genome reveals multiple impacts of transposons.</title>
        <authorList>
            <person name="Zhao G."/>
            <person name="Zou C."/>
            <person name="Li K."/>
            <person name="Wang K."/>
            <person name="Li T."/>
            <person name="Gao L."/>
            <person name="Zhang X."/>
            <person name="Wang H."/>
            <person name="Yang Z."/>
            <person name="Liu X."/>
            <person name="Jiang W."/>
            <person name="Mao L."/>
            <person name="Kong X."/>
            <person name="Jiao Y."/>
            <person name="Jia J."/>
        </authorList>
    </citation>
    <scope>NUCLEOTIDE SEQUENCE [LARGE SCALE GENOMIC DNA]</scope>
    <source>
        <strain evidence="2">cv. AL8/78</strain>
    </source>
</reference>
<organism evidence="1 2">
    <name type="scientific">Aegilops tauschii subsp. strangulata</name>
    <name type="common">Goatgrass</name>
    <dbReference type="NCBI Taxonomy" id="200361"/>
    <lineage>
        <taxon>Eukaryota</taxon>
        <taxon>Viridiplantae</taxon>
        <taxon>Streptophyta</taxon>
        <taxon>Embryophyta</taxon>
        <taxon>Tracheophyta</taxon>
        <taxon>Spermatophyta</taxon>
        <taxon>Magnoliopsida</taxon>
        <taxon>Liliopsida</taxon>
        <taxon>Poales</taxon>
        <taxon>Poaceae</taxon>
        <taxon>BOP clade</taxon>
        <taxon>Pooideae</taxon>
        <taxon>Triticodae</taxon>
        <taxon>Triticeae</taxon>
        <taxon>Triticinae</taxon>
        <taxon>Aegilops</taxon>
    </lineage>
</organism>
<sequence>MIICVMSLYVSFPGTFVCKLHFCLGEPHGLNYKISSGPPTKSFEWQMILHEFVQVQCTDLLLVSRECCGPTLIVHRFATFNSGLCTGGVMM</sequence>
<name>A0A453MJI5_AEGTS</name>
<keyword evidence="2" id="KW-1185">Reference proteome</keyword>
<accession>A0A453MJI5</accession>
<evidence type="ECO:0000313" key="1">
    <source>
        <dbReference type="EnsemblPlants" id="AET5Gv21212600.38"/>
    </source>
</evidence>